<comment type="caution">
    <text evidence="5">Lacks conserved residue(s) required for the propagation of feature annotation.</text>
</comment>
<comment type="catalytic activity">
    <reaction evidence="5">
        <text>L-arginyl-[protein] + ATP = N(omega)-phospho-L-arginyl-[protein] + ADP + H(+)</text>
        <dbReference type="Rhea" id="RHEA:43384"/>
        <dbReference type="Rhea" id="RHEA-COMP:10532"/>
        <dbReference type="Rhea" id="RHEA-COMP:10533"/>
        <dbReference type="ChEBI" id="CHEBI:15378"/>
        <dbReference type="ChEBI" id="CHEBI:29965"/>
        <dbReference type="ChEBI" id="CHEBI:30616"/>
        <dbReference type="ChEBI" id="CHEBI:83226"/>
        <dbReference type="ChEBI" id="CHEBI:456216"/>
        <dbReference type="EC" id="2.7.14.1"/>
    </reaction>
</comment>
<dbReference type="GO" id="GO:0004111">
    <property type="term" value="F:creatine kinase activity"/>
    <property type="evidence" value="ECO:0007669"/>
    <property type="project" value="InterPro"/>
</dbReference>
<feature type="binding site" evidence="5 6">
    <location>
        <position position="115"/>
    </location>
    <ligand>
        <name>ATP</name>
        <dbReference type="ChEBI" id="CHEBI:30616"/>
    </ligand>
</feature>
<evidence type="ECO:0000256" key="7">
    <source>
        <dbReference type="RuleBase" id="RU000505"/>
    </source>
</evidence>
<dbReference type="Gene3D" id="3.30.590.10">
    <property type="entry name" value="Glutamine synthetase/guanido kinase, catalytic domain"/>
    <property type="match status" value="1"/>
</dbReference>
<keyword evidence="1 5" id="KW-0808">Transferase</keyword>
<feature type="binding site" evidence="5 6">
    <location>
        <position position="81"/>
    </location>
    <ligand>
        <name>ATP</name>
        <dbReference type="ChEBI" id="CHEBI:30616"/>
    </ligand>
</feature>
<dbReference type="InterPro" id="IPR022415">
    <property type="entry name" value="ATP-guanido_PTrfase_AS"/>
</dbReference>
<dbReference type="GO" id="GO:0046314">
    <property type="term" value="P:phosphocreatine biosynthetic process"/>
    <property type="evidence" value="ECO:0007669"/>
    <property type="project" value="InterPro"/>
</dbReference>
<evidence type="ECO:0000259" key="8">
    <source>
        <dbReference type="PROSITE" id="PS51510"/>
    </source>
</evidence>
<dbReference type="InterPro" id="IPR000749">
    <property type="entry name" value="ATP-guanido_PTrfase"/>
</dbReference>
<dbReference type="GO" id="GO:0005524">
    <property type="term" value="F:ATP binding"/>
    <property type="evidence" value="ECO:0007669"/>
    <property type="project" value="UniProtKB-UniRule"/>
</dbReference>
<evidence type="ECO:0000256" key="2">
    <source>
        <dbReference type="ARBA" id="ARBA00022741"/>
    </source>
</evidence>
<dbReference type="InterPro" id="IPR023660">
    <property type="entry name" value="Arg_Kinase"/>
</dbReference>
<evidence type="ECO:0000256" key="6">
    <source>
        <dbReference type="PROSITE-ProRule" id="PRU00843"/>
    </source>
</evidence>
<dbReference type="HAMAP" id="MF_00602">
    <property type="entry name" value="Prot_Arg_kinase"/>
    <property type="match status" value="1"/>
</dbReference>
<feature type="binding site" evidence="5 6">
    <location>
        <begin position="166"/>
        <end position="170"/>
    </location>
    <ligand>
        <name>ATP</name>
        <dbReference type="ChEBI" id="CHEBI:30616"/>
    </ligand>
</feature>
<feature type="domain" description="Phosphagen kinase C-terminal" evidence="8">
    <location>
        <begin position="14"/>
        <end position="244"/>
    </location>
</feature>
<comment type="similarity">
    <text evidence="5 6 7">Belongs to the ATP:guanido phosphotransferase family.</text>
</comment>
<dbReference type="RefSeq" id="WP_169298076.1">
    <property type="nucleotide sequence ID" value="NZ_JABBNI010000023.1"/>
</dbReference>
<dbReference type="AlphaFoldDB" id="A0A7Y0EHA7"/>
<keyword evidence="3 5" id="KW-0418">Kinase</keyword>
<comment type="function">
    <text evidence="5">Catalyzes the specific phosphorylation of arginine residues in proteins.</text>
</comment>
<dbReference type="PROSITE" id="PS00112">
    <property type="entry name" value="PHOSPHAGEN_KINASE"/>
    <property type="match status" value="1"/>
</dbReference>
<organism evidence="9 10">
    <name type="scientific">Clostridium muellerianum</name>
    <dbReference type="NCBI Taxonomy" id="2716538"/>
    <lineage>
        <taxon>Bacteria</taxon>
        <taxon>Bacillati</taxon>
        <taxon>Bacillota</taxon>
        <taxon>Clostridia</taxon>
        <taxon>Eubacteriales</taxon>
        <taxon>Clostridiaceae</taxon>
        <taxon>Clostridium</taxon>
    </lineage>
</organism>
<feature type="binding site" evidence="5 6">
    <location>
        <begin position="17"/>
        <end position="21"/>
    </location>
    <ligand>
        <name>ATP</name>
        <dbReference type="ChEBI" id="CHEBI:30616"/>
    </ligand>
</feature>
<keyword evidence="4 5" id="KW-0067">ATP-binding</keyword>
<dbReference type="InterPro" id="IPR022414">
    <property type="entry name" value="ATP-guanido_PTrfase_cat"/>
</dbReference>
<protein>
    <recommendedName>
        <fullName evidence="5">Protein-arginine kinase</fullName>
        <ecNumber evidence="5">2.7.14.1</ecNumber>
    </recommendedName>
</protein>
<evidence type="ECO:0000256" key="3">
    <source>
        <dbReference type="ARBA" id="ARBA00022777"/>
    </source>
</evidence>
<proteinExistence type="inferred from homology"/>
<comment type="caution">
    <text evidence="9">The sequence shown here is derived from an EMBL/GenBank/DDBJ whole genome shotgun (WGS) entry which is preliminary data.</text>
</comment>
<evidence type="ECO:0000256" key="4">
    <source>
        <dbReference type="ARBA" id="ARBA00022840"/>
    </source>
</evidence>
<dbReference type="PANTHER" id="PTHR11547:SF38">
    <property type="entry name" value="ARGININE KINASE 1-RELATED"/>
    <property type="match status" value="1"/>
</dbReference>
<dbReference type="EC" id="2.7.14.1" evidence="5"/>
<dbReference type="NCBIfam" id="NF002194">
    <property type="entry name" value="PRK01059.1-4"/>
    <property type="match status" value="1"/>
</dbReference>
<keyword evidence="10" id="KW-1185">Reference proteome</keyword>
<feature type="binding site" evidence="5 6">
    <location>
        <begin position="197"/>
        <end position="202"/>
    </location>
    <ligand>
        <name>ATP</name>
        <dbReference type="ChEBI" id="CHEBI:30616"/>
    </ligand>
</feature>
<name>A0A7Y0EHA7_9CLOT</name>
<dbReference type="PROSITE" id="PS51510">
    <property type="entry name" value="PHOSPHAGEN_KINASE_C"/>
    <property type="match status" value="1"/>
</dbReference>
<evidence type="ECO:0000256" key="5">
    <source>
        <dbReference type="HAMAP-Rule" id="MF_00602"/>
    </source>
</evidence>
<keyword evidence="2 5" id="KW-0547">Nucleotide-binding</keyword>
<dbReference type="GO" id="GO:1990424">
    <property type="term" value="F:protein arginine kinase activity"/>
    <property type="evidence" value="ECO:0007669"/>
    <property type="project" value="UniProtKB-EC"/>
</dbReference>
<dbReference type="PANTHER" id="PTHR11547">
    <property type="entry name" value="ARGININE OR CREATINE KINASE"/>
    <property type="match status" value="1"/>
</dbReference>
<evidence type="ECO:0000313" key="10">
    <source>
        <dbReference type="Proteomes" id="UP000537131"/>
    </source>
</evidence>
<gene>
    <name evidence="5" type="primary">mcsB</name>
    <name evidence="9" type="ORF">HBE96_12455</name>
</gene>
<dbReference type="Pfam" id="PF00217">
    <property type="entry name" value="ATP-gua_Ptrans"/>
    <property type="match status" value="1"/>
</dbReference>
<dbReference type="Proteomes" id="UP000537131">
    <property type="component" value="Unassembled WGS sequence"/>
</dbReference>
<accession>A0A7Y0EHA7</accession>
<dbReference type="InterPro" id="IPR014746">
    <property type="entry name" value="Gln_synth/guanido_kin_cat_dom"/>
</dbReference>
<evidence type="ECO:0000256" key="1">
    <source>
        <dbReference type="ARBA" id="ARBA00022679"/>
    </source>
</evidence>
<evidence type="ECO:0000313" key="9">
    <source>
        <dbReference type="EMBL" id="NMM63470.1"/>
    </source>
</evidence>
<dbReference type="SUPFAM" id="SSF55931">
    <property type="entry name" value="Glutamine synthetase/guanido kinase"/>
    <property type="match status" value="1"/>
</dbReference>
<sequence>MEDWIQSSKSNDDLVLSSRIRLARNINKTPFPHVLKEDQGRDIVKLVEDAFYTSSFNSENYKTNYLWEKDDISNEIFLEKHLISKNLIDNSCKSAFILDKNETVSVMINEEDHIRIQCITSSLNLEEAYDFADKVDNILEEKIDYAFDEKLGYLTACPTNIGTGMRASVMIHLPTLSLSNKLNSILSAVTQLGMTIRGLYGEGSKGKSNIYQISNQITLGLSEEEIINNLKAVVIQIANEENSCRSTLMNKYKYEIEDRIYRALGILKSAVILSANECLKLLSDVRLGVEMGIIKDVDKILLNNILINTQTASIYKMYNGKLSDKETNFNRAKIVRETLKKKTL</sequence>
<dbReference type="CDD" id="cd07930">
    <property type="entry name" value="bacterial_phosphagen_kinase"/>
    <property type="match status" value="1"/>
</dbReference>
<dbReference type="EMBL" id="JABBNI010000023">
    <property type="protein sequence ID" value="NMM63470.1"/>
    <property type="molecule type" value="Genomic_DNA"/>
</dbReference>
<reference evidence="9 10" key="1">
    <citation type="submission" date="2020-06" db="EMBL/GenBank/DDBJ databases">
        <title>Complete Genome Sequence of Clostridium muelleri sp. nov. P21T, an Acid-Alcohol Producing Acetogen Isolated from Old Hay.</title>
        <authorList>
            <person name="Duncan K.E."/>
            <person name="Tanner R.S."/>
        </authorList>
    </citation>
    <scope>NUCLEOTIDE SEQUENCE [LARGE SCALE GENOMIC DNA]</scope>
    <source>
        <strain evidence="9 10">P21</strain>
    </source>
</reference>
<dbReference type="GO" id="GO:0005615">
    <property type="term" value="C:extracellular space"/>
    <property type="evidence" value="ECO:0007669"/>
    <property type="project" value="TreeGrafter"/>
</dbReference>